<organism evidence="2 3">
    <name type="scientific">Aquabacterium soli</name>
    <dbReference type="NCBI Taxonomy" id="2493092"/>
    <lineage>
        <taxon>Bacteria</taxon>
        <taxon>Pseudomonadati</taxon>
        <taxon>Pseudomonadota</taxon>
        <taxon>Betaproteobacteria</taxon>
        <taxon>Burkholderiales</taxon>
        <taxon>Aquabacterium</taxon>
    </lineage>
</organism>
<evidence type="ECO:0008006" key="4">
    <source>
        <dbReference type="Google" id="ProtNLM"/>
    </source>
</evidence>
<keyword evidence="3" id="KW-1185">Reference proteome</keyword>
<gene>
    <name evidence="2" type="ORF">EIP75_11315</name>
</gene>
<comment type="caution">
    <text evidence="2">The sequence shown here is derived from an EMBL/GenBank/DDBJ whole genome shotgun (WGS) entry which is preliminary data.</text>
</comment>
<dbReference type="EMBL" id="RSED01000007">
    <property type="protein sequence ID" value="RRS04463.1"/>
    <property type="molecule type" value="Genomic_DNA"/>
</dbReference>
<accession>A0A426VC83</accession>
<protein>
    <recommendedName>
        <fullName evidence="4">Twin-arginine translocation pathway signal protein</fullName>
    </recommendedName>
</protein>
<dbReference type="Proteomes" id="UP000269265">
    <property type="component" value="Unassembled WGS sequence"/>
</dbReference>
<keyword evidence="1" id="KW-0472">Membrane</keyword>
<evidence type="ECO:0000313" key="2">
    <source>
        <dbReference type="EMBL" id="RRS04463.1"/>
    </source>
</evidence>
<evidence type="ECO:0000313" key="3">
    <source>
        <dbReference type="Proteomes" id="UP000269265"/>
    </source>
</evidence>
<name>A0A426VC83_9BURK</name>
<keyword evidence="1" id="KW-1133">Transmembrane helix</keyword>
<sequence>MSTAQPSPASPKRRWFLKTVVAVAAVGAAVGGGIWFRRGFDGTTLTPHGREVFKGVARGVLGPMLPPPSPEREAMLAKYLDNLEALINSLPKAKRDQISLLAGLLSNAPTRWMTSGMWTSWADATDEQVQQALTHLQTSDSMVPNISFVAARALTCMAYFTIPDYWSRVGYPGPMAI</sequence>
<dbReference type="OrthoDB" id="329761at2"/>
<dbReference type="RefSeq" id="WP_125243371.1">
    <property type="nucleotide sequence ID" value="NZ_RSED01000007.1"/>
</dbReference>
<evidence type="ECO:0000256" key="1">
    <source>
        <dbReference type="SAM" id="Phobius"/>
    </source>
</evidence>
<proteinExistence type="predicted"/>
<reference evidence="2 3" key="1">
    <citation type="submission" date="2018-12" db="EMBL/GenBank/DDBJ databases">
        <title>The whole draft genome of Aquabacterium sp. SJQ9.</title>
        <authorList>
            <person name="Sun L."/>
            <person name="Gao X."/>
            <person name="Chen W."/>
            <person name="Huang K."/>
        </authorList>
    </citation>
    <scope>NUCLEOTIDE SEQUENCE [LARGE SCALE GENOMIC DNA]</scope>
    <source>
        <strain evidence="2 3">SJQ9</strain>
    </source>
</reference>
<dbReference type="AlphaFoldDB" id="A0A426VC83"/>
<feature type="transmembrane region" description="Helical" evidence="1">
    <location>
        <begin position="15"/>
        <end position="36"/>
    </location>
</feature>
<keyword evidence="1" id="KW-0812">Transmembrane</keyword>